<reference evidence="11 12" key="1">
    <citation type="submission" date="2014-11" db="EMBL/GenBank/DDBJ databases">
        <title>Genome sequence of Flavihumibacter solisilvae 3-3.</title>
        <authorList>
            <person name="Zhou G."/>
            <person name="Li M."/>
            <person name="Wang G."/>
        </authorList>
    </citation>
    <scope>NUCLEOTIDE SEQUENCE [LARGE SCALE GENOMIC DNA]</scope>
    <source>
        <strain evidence="11 12">3-3</strain>
    </source>
</reference>
<keyword evidence="7" id="KW-0067">ATP-binding</keyword>
<dbReference type="GO" id="GO:0005524">
    <property type="term" value="F:ATP binding"/>
    <property type="evidence" value="ECO:0007669"/>
    <property type="project" value="UniProtKB-KW"/>
</dbReference>
<dbReference type="CDD" id="cd00082">
    <property type="entry name" value="HisKA"/>
    <property type="match status" value="1"/>
</dbReference>
<evidence type="ECO:0000313" key="12">
    <source>
        <dbReference type="Proteomes" id="UP000031408"/>
    </source>
</evidence>
<dbReference type="EC" id="2.7.13.3" evidence="2"/>
<dbReference type="Pfam" id="PF02518">
    <property type="entry name" value="HATPase_c"/>
    <property type="match status" value="1"/>
</dbReference>
<dbReference type="PROSITE" id="PS50109">
    <property type="entry name" value="HIS_KIN"/>
    <property type="match status" value="1"/>
</dbReference>
<dbReference type="PANTHER" id="PTHR43065:SF10">
    <property type="entry name" value="PEROXIDE STRESS-ACTIVATED HISTIDINE KINASE MAK3"/>
    <property type="match status" value="1"/>
</dbReference>
<evidence type="ECO:0000256" key="6">
    <source>
        <dbReference type="ARBA" id="ARBA00022777"/>
    </source>
</evidence>
<dbReference type="GO" id="GO:0000155">
    <property type="term" value="F:phosphorelay sensor kinase activity"/>
    <property type="evidence" value="ECO:0007669"/>
    <property type="project" value="InterPro"/>
</dbReference>
<keyword evidence="4" id="KW-0808">Transferase</keyword>
<dbReference type="Gene3D" id="3.30.565.10">
    <property type="entry name" value="Histidine kinase-like ATPase, C-terminal domain"/>
    <property type="match status" value="1"/>
</dbReference>
<dbReference type="AlphaFoldDB" id="A0A0C1L0N7"/>
<keyword evidence="8" id="KW-0902">Two-component regulatory system</keyword>
<sequence>MSFSNWRTWLALLALTIVISTIFYSRYLANKIAVEERNKVELWVTASKAIFDNPDLPLTLPNMIRNDQTTIPIIETNEHDSIVNYINLDSARAIGEPEYLSRKLHEFKRANEPFILVLSDSPYVANKYYYGNTRLLNEVQYYPIVQLIIVGILLILTLLLLNTQHRSTQNQLWAGMAKETAHQLGTPISSLKGWVEMLKESGGQDSISRELEKDVERLKLVSDRFSKIGSTPQVEPTDIIEQVENMVDYIRKRASGRIRFEIQKPVDGPLMAPLSPTLFDWVIENLLKNALDAMDGAGKITVDIKVSDNNIITDVTDSGKGIPATHLAKVFQPGFTTKKRGWGLGLSLSKRIIEQYHGGQLFVKQSEPGKGTTFRIVLPVKS</sequence>
<evidence type="ECO:0000256" key="1">
    <source>
        <dbReference type="ARBA" id="ARBA00000085"/>
    </source>
</evidence>
<dbReference type="PANTHER" id="PTHR43065">
    <property type="entry name" value="SENSOR HISTIDINE KINASE"/>
    <property type="match status" value="1"/>
</dbReference>
<evidence type="ECO:0000256" key="7">
    <source>
        <dbReference type="ARBA" id="ARBA00022840"/>
    </source>
</evidence>
<dbReference type="InterPro" id="IPR004358">
    <property type="entry name" value="Sig_transdc_His_kin-like_C"/>
</dbReference>
<feature type="transmembrane region" description="Helical" evidence="9">
    <location>
        <begin position="141"/>
        <end position="161"/>
    </location>
</feature>
<organism evidence="11 12">
    <name type="scientific">Flavihumibacter solisilvae</name>
    <dbReference type="NCBI Taxonomy" id="1349421"/>
    <lineage>
        <taxon>Bacteria</taxon>
        <taxon>Pseudomonadati</taxon>
        <taxon>Bacteroidota</taxon>
        <taxon>Chitinophagia</taxon>
        <taxon>Chitinophagales</taxon>
        <taxon>Chitinophagaceae</taxon>
        <taxon>Flavihumibacter</taxon>
    </lineage>
</organism>
<dbReference type="PRINTS" id="PR00344">
    <property type="entry name" value="BCTRLSENSOR"/>
</dbReference>
<dbReference type="EMBL" id="JSVC01000022">
    <property type="protein sequence ID" value="KIC93141.1"/>
    <property type="molecule type" value="Genomic_DNA"/>
</dbReference>
<comment type="catalytic activity">
    <reaction evidence="1">
        <text>ATP + protein L-histidine = ADP + protein N-phospho-L-histidine.</text>
        <dbReference type="EC" id="2.7.13.3"/>
    </reaction>
</comment>
<evidence type="ECO:0000256" key="5">
    <source>
        <dbReference type="ARBA" id="ARBA00022741"/>
    </source>
</evidence>
<name>A0A0C1L0N7_9BACT</name>
<dbReference type="SMART" id="SM00387">
    <property type="entry name" value="HATPase_c"/>
    <property type="match status" value="1"/>
</dbReference>
<keyword evidence="5" id="KW-0547">Nucleotide-binding</keyword>
<keyword evidence="12" id="KW-1185">Reference proteome</keyword>
<evidence type="ECO:0000256" key="8">
    <source>
        <dbReference type="ARBA" id="ARBA00023012"/>
    </source>
</evidence>
<evidence type="ECO:0000256" key="9">
    <source>
        <dbReference type="SAM" id="Phobius"/>
    </source>
</evidence>
<dbReference type="InterPro" id="IPR005467">
    <property type="entry name" value="His_kinase_dom"/>
</dbReference>
<proteinExistence type="predicted"/>
<dbReference type="InterPro" id="IPR003594">
    <property type="entry name" value="HATPase_dom"/>
</dbReference>
<dbReference type="InterPro" id="IPR036890">
    <property type="entry name" value="HATPase_C_sf"/>
</dbReference>
<comment type="caution">
    <text evidence="11">The sequence shown here is derived from an EMBL/GenBank/DDBJ whole genome shotgun (WGS) entry which is preliminary data.</text>
</comment>
<dbReference type="SUPFAM" id="SSF55874">
    <property type="entry name" value="ATPase domain of HSP90 chaperone/DNA topoisomerase II/histidine kinase"/>
    <property type="match status" value="1"/>
</dbReference>
<evidence type="ECO:0000313" key="11">
    <source>
        <dbReference type="EMBL" id="KIC93141.1"/>
    </source>
</evidence>
<keyword evidence="3" id="KW-0597">Phosphoprotein</keyword>
<keyword evidence="9" id="KW-0812">Transmembrane</keyword>
<keyword evidence="6 11" id="KW-0418">Kinase</keyword>
<evidence type="ECO:0000256" key="4">
    <source>
        <dbReference type="ARBA" id="ARBA00022679"/>
    </source>
</evidence>
<evidence type="ECO:0000259" key="10">
    <source>
        <dbReference type="PROSITE" id="PS50109"/>
    </source>
</evidence>
<protein>
    <recommendedName>
        <fullName evidence="2">histidine kinase</fullName>
        <ecNumber evidence="2">2.7.13.3</ecNumber>
    </recommendedName>
</protein>
<evidence type="ECO:0000256" key="3">
    <source>
        <dbReference type="ARBA" id="ARBA00022553"/>
    </source>
</evidence>
<keyword evidence="9" id="KW-0472">Membrane</keyword>
<dbReference type="InterPro" id="IPR003661">
    <property type="entry name" value="HisK_dim/P_dom"/>
</dbReference>
<feature type="domain" description="Histidine kinase" evidence="10">
    <location>
        <begin position="179"/>
        <end position="382"/>
    </location>
</feature>
<evidence type="ECO:0000256" key="2">
    <source>
        <dbReference type="ARBA" id="ARBA00012438"/>
    </source>
</evidence>
<accession>A0A0C1L0N7</accession>
<keyword evidence="9" id="KW-1133">Transmembrane helix</keyword>
<dbReference type="Proteomes" id="UP000031408">
    <property type="component" value="Unassembled WGS sequence"/>
</dbReference>
<dbReference type="STRING" id="1349421.OI18_19035"/>
<feature type="transmembrane region" description="Helical" evidence="9">
    <location>
        <begin position="6"/>
        <end position="29"/>
    </location>
</feature>
<gene>
    <name evidence="11" type="ORF">OI18_19035</name>
</gene>